<dbReference type="PANTHER" id="PTHR23024">
    <property type="entry name" value="ARYLACETAMIDE DEACETYLASE"/>
    <property type="match status" value="1"/>
</dbReference>
<dbReference type="InterPro" id="IPR013094">
    <property type="entry name" value="AB_hydrolase_3"/>
</dbReference>
<comment type="similarity">
    <text evidence="1">Belongs to the 'GDXG' lipolytic enzyme family.</text>
</comment>
<dbReference type="InterPro" id="IPR050466">
    <property type="entry name" value="Carboxylest/Gibb_receptor"/>
</dbReference>
<dbReference type="AlphaFoldDB" id="A0AAV0J983"/>
<sequence length="329" mass="36719">MGSLPEVVEDCMGVLQLFSDGTVFRHQNIHFPTQPVHDQSVLHKDCLFSEPHDLRLRLYKPASALNDDHRRGRRRLPVIFYFRGGGFCVGSRDWPSCHNCCQRLSSALDAVVVAPDYRMAPEDRLPAAMDDGVAAVTWLQSQAAGGGDEWFGDVDFDRVFVVGDSSGGNIAHHVAVRLGTGSLGLGPVRVRGYVLLAPFFGGVSRTESEEGPREEMMSLEDLDRNRRFWRLSLPVGEDRDHPLANPVGAASCKKLEKVDMDPILVIVGERELLRDRSHDYATKLAEMGKKVEYVEIKGKQHGFFTNDPYSETSHELVDVINRFILDNSS</sequence>
<dbReference type="GO" id="GO:0016787">
    <property type="term" value="F:hydrolase activity"/>
    <property type="evidence" value="ECO:0007669"/>
    <property type="project" value="InterPro"/>
</dbReference>
<dbReference type="Pfam" id="PF07859">
    <property type="entry name" value="Abhydrolase_3"/>
    <property type="match status" value="1"/>
</dbReference>
<feature type="domain" description="Alpha/beta hydrolase fold-3" evidence="2">
    <location>
        <begin position="79"/>
        <end position="304"/>
    </location>
</feature>
<protein>
    <recommendedName>
        <fullName evidence="2">Alpha/beta hydrolase fold-3 domain-containing protein</fullName>
    </recommendedName>
</protein>
<dbReference type="PANTHER" id="PTHR23024:SF406">
    <property type="entry name" value="CARBOXYLESTERASE 15-RELATED"/>
    <property type="match status" value="1"/>
</dbReference>
<dbReference type="SUPFAM" id="SSF53474">
    <property type="entry name" value="alpha/beta-Hydrolases"/>
    <property type="match status" value="1"/>
</dbReference>
<comment type="caution">
    <text evidence="3">The sequence shown here is derived from an EMBL/GenBank/DDBJ whole genome shotgun (WGS) entry which is preliminary data.</text>
</comment>
<evidence type="ECO:0000313" key="4">
    <source>
        <dbReference type="Proteomes" id="UP001154282"/>
    </source>
</evidence>
<name>A0AAV0J983_9ROSI</name>
<proteinExistence type="inferred from homology"/>
<accession>A0AAV0J983</accession>
<evidence type="ECO:0000313" key="3">
    <source>
        <dbReference type="EMBL" id="CAI0406478.1"/>
    </source>
</evidence>
<keyword evidence="4" id="KW-1185">Reference proteome</keyword>
<organism evidence="3 4">
    <name type="scientific">Linum tenue</name>
    <dbReference type="NCBI Taxonomy" id="586396"/>
    <lineage>
        <taxon>Eukaryota</taxon>
        <taxon>Viridiplantae</taxon>
        <taxon>Streptophyta</taxon>
        <taxon>Embryophyta</taxon>
        <taxon>Tracheophyta</taxon>
        <taxon>Spermatophyta</taxon>
        <taxon>Magnoliopsida</taxon>
        <taxon>eudicotyledons</taxon>
        <taxon>Gunneridae</taxon>
        <taxon>Pentapetalae</taxon>
        <taxon>rosids</taxon>
        <taxon>fabids</taxon>
        <taxon>Malpighiales</taxon>
        <taxon>Linaceae</taxon>
        <taxon>Linum</taxon>
    </lineage>
</organism>
<dbReference type="EMBL" id="CAMGYJ010000004">
    <property type="protein sequence ID" value="CAI0406478.1"/>
    <property type="molecule type" value="Genomic_DNA"/>
</dbReference>
<dbReference type="InterPro" id="IPR029058">
    <property type="entry name" value="AB_hydrolase_fold"/>
</dbReference>
<evidence type="ECO:0000259" key="2">
    <source>
        <dbReference type="Pfam" id="PF07859"/>
    </source>
</evidence>
<reference evidence="3" key="1">
    <citation type="submission" date="2022-08" db="EMBL/GenBank/DDBJ databases">
        <authorList>
            <person name="Gutierrez-Valencia J."/>
        </authorList>
    </citation>
    <scope>NUCLEOTIDE SEQUENCE</scope>
</reference>
<dbReference type="Gene3D" id="3.40.50.1820">
    <property type="entry name" value="alpha/beta hydrolase"/>
    <property type="match status" value="1"/>
</dbReference>
<dbReference type="Proteomes" id="UP001154282">
    <property type="component" value="Unassembled WGS sequence"/>
</dbReference>
<gene>
    <name evidence="3" type="ORF">LITE_LOCUS13217</name>
</gene>
<evidence type="ECO:0000256" key="1">
    <source>
        <dbReference type="ARBA" id="ARBA00010515"/>
    </source>
</evidence>